<evidence type="ECO:0000259" key="6">
    <source>
        <dbReference type="PROSITE" id="PS50160"/>
    </source>
</evidence>
<dbReference type="SUPFAM" id="SSF50249">
    <property type="entry name" value="Nucleic acid-binding proteins"/>
    <property type="match status" value="1"/>
</dbReference>
<gene>
    <name evidence="7" type="ORF">SO694_00001539</name>
</gene>
<name>A0ABR1GBS7_AURAN</name>
<comment type="similarity">
    <text evidence="1 4">Belongs to the ATP-dependent DNA ligase family.</text>
</comment>
<keyword evidence="3" id="KW-0234">DNA repair</keyword>
<comment type="catalytic activity">
    <reaction evidence="3">
        <text>ATP + (deoxyribonucleotide)n-3'-hydroxyl + 5'-phospho-(deoxyribonucleotide)m = (deoxyribonucleotide)n+m + AMP + diphosphate.</text>
        <dbReference type="EC" id="6.5.1.1"/>
    </reaction>
</comment>
<feature type="compositionally biased region" description="Basic and acidic residues" evidence="5">
    <location>
        <begin position="390"/>
        <end position="400"/>
    </location>
</feature>
<dbReference type="PANTHER" id="PTHR45674">
    <property type="entry name" value="DNA LIGASE 1/3 FAMILY MEMBER"/>
    <property type="match status" value="1"/>
</dbReference>
<protein>
    <recommendedName>
        <fullName evidence="3">DNA ligase</fullName>
        <ecNumber evidence="3">6.5.1.1</ecNumber>
    </recommendedName>
</protein>
<dbReference type="EMBL" id="JBBJCI010000035">
    <property type="protein sequence ID" value="KAK7253362.1"/>
    <property type="molecule type" value="Genomic_DNA"/>
</dbReference>
<keyword evidence="3" id="KW-0067">ATP-binding</keyword>
<comment type="caution">
    <text evidence="7">The sequence shown here is derived from an EMBL/GenBank/DDBJ whole genome shotgun (WGS) entry which is preliminary data.</text>
</comment>
<evidence type="ECO:0000256" key="3">
    <source>
        <dbReference type="RuleBase" id="RU000617"/>
    </source>
</evidence>
<dbReference type="Pfam" id="PF01068">
    <property type="entry name" value="DNA_ligase_A_M"/>
    <property type="match status" value="1"/>
</dbReference>
<accession>A0ABR1GBS7</accession>
<feature type="region of interest" description="Disordered" evidence="5">
    <location>
        <begin position="367"/>
        <end position="400"/>
    </location>
</feature>
<evidence type="ECO:0000313" key="7">
    <source>
        <dbReference type="EMBL" id="KAK7253362.1"/>
    </source>
</evidence>
<keyword evidence="3" id="KW-0547">Nucleotide-binding</keyword>
<evidence type="ECO:0000256" key="2">
    <source>
        <dbReference type="ARBA" id="ARBA00022598"/>
    </source>
</evidence>
<evidence type="ECO:0000256" key="5">
    <source>
        <dbReference type="SAM" id="MobiDB-lite"/>
    </source>
</evidence>
<evidence type="ECO:0000313" key="8">
    <source>
        <dbReference type="Proteomes" id="UP001363151"/>
    </source>
</evidence>
<evidence type="ECO:0000256" key="4">
    <source>
        <dbReference type="RuleBase" id="RU004196"/>
    </source>
</evidence>
<dbReference type="InterPro" id="IPR050191">
    <property type="entry name" value="ATP-dep_DNA_ligase"/>
</dbReference>
<reference evidence="7 8" key="1">
    <citation type="submission" date="2024-03" db="EMBL/GenBank/DDBJ databases">
        <title>Aureococcus anophagefferens CCMP1851 and Kratosvirus quantuckense: Draft genome of a second virus-susceptible host strain in the model system.</title>
        <authorList>
            <person name="Chase E."/>
            <person name="Truchon A.R."/>
            <person name="Schepens W."/>
            <person name="Wilhelm S.W."/>
        </authorList>
    </citation>
    <scope>NUCLEOTIDE SEQUENCE [LARGE SCALE GENOMIC DNA]</scope>
    <source>
        <strain evidence="7 8">CCMP1851</strain>
    </source>
</reference>
<organism evidence="7 8">
    <name type="scientific">Aureococcus anophagefferens</name>
    <name type="common">Harmful bloom alga</name>
    <dbReference type="NCBI Taxonomy" id="44056"/>
    <lineage>
        <taxon>Eukaryota</taxon>
        <taxon>Sar</taxon>
        <taxon>Stramenopiles</taxon>
        <taxon>Ochrophyta</taxon>
        <taxon>Pelagophyceae</taxon>
        <taxon>Pelagomonadales</taxon>
        <taxon>Pelagomonadaceae</taxon>
        <taxon>Aureococcus</taxon>
    </lineage>
</organism>
<dbReference type="InterPro" id="IPR000977">
    <property type="entry name" value="DNA_ligase_ATP-dep"/>
</dbReference>
<dbReference type="PROSITE" id="PS00697">
    <property type="entry name" value="DNA_LIGASE_A1"/>
    <property type="match status" value="1"/>
</dbReference>
<dbReference type="PANTHER" id="PTHR45674:SF9">
    <property type="entry name" value="DNA LIGASE 3"/>
    <property type="match status" value="1"/>
</dbReference>
<proteinExistence type="inferred from homology"/>
<evidence type="ECO:0000256" key="1">
    <source>
        <dbReference type="ARBA" id="ARBA00007572"/>
    </source>
</evidence>
<dbReference type="Gene3D" id="2.40.50.140">
    <property type="entry name" value="Nucleic acid-binding proteins"/>
    <property type="match status" value="1"/>
</dbReference>
<dbReference type="PROSITE" id="PS50160">
    <property type="entry name" value="DNA_LIGASE_A3"/>
    <property type="match status" value="1"/>
</dbReference>
<sequence length="400" mass="42743">MLANAVTSEKDAIAKLRKYAAPFGAAALEHKYDGQRAQLHGSDGALLIFSRKNDDMTDKYPDVARAARAACAQTFVVDAEIVPVSAAANPLAFQALGARKRVGVTEANVEQAVRLVLFDLLWLGDADVTALPLSERRAKLRAAFGEPSAAVAYAASTDVDLAADDAPLEEAVTAALLESVDAGCEGLMLKRLDAPYEYSLGSKRSDAWVKLKKDYVDALGDSLDLVVIGGWQGQGRKSKWVSPILVATRDPETEALGSVCRVMSGFTDVFYKDFTVRALGAEIGADAPAGDEPVLLRDAPAPGVDTGERCLFWFEPRLVWEIRGADLSISPTHRAAVGLVHESRGISLRFPRFIRERPDKTVEMACTPGELAAKYRDQNQGQGGGAGPRAAERDDGGADG</sequence>
<dbReference type="InterPro" id="IPR012340">
    <property type="entry name" value="NA-bd_OB-fold"/>
</dbReference>
<keyword evidence="3" id="KW-0233">DNA recombination</keyword>
<dbReference type="EC" id="6.5.1.1" evidence="3"/>
<dbReference type="Pfam" id="PF04679">
    <property type="entry name" value="DNA_ligase_A_C"/>
    <property type="match status" value="1"/>
</dbReference>
<keyword evidence="2 3" id="KW-0436">Ligase</keyword>
<dbReference type="CDD" id="cd07969">
    <property type="entry name" value="OBF_DNA_ligase_I"/>
    <property type="match status" value="1"/>
</dbReference>
<dbReference type="InterPro" id="IPR016059">
    <property type="entry name" value="DNA_ligase_ATP-dep_CS"/>
</dbReference>
<dbReference type="GO" id="GO:0016874">
    <property type="term" value="F:ligase activity"/>
    <property type="evidence" value="ECO:0007669"/>
    <property type="project" value="UniProtKB-KW"/>
</dbReference>
<dbReference type="InterPro" id="IPR012310">
    <property type="entry name" value="DNA_ligase_ATP-dep_cent"/>
</dbReference>
<feature type="domain" description="ATP-dependent DNA ligase family profile" evidence="6">
    <location>
        <begin position="106"/>
        <end position="250"/>
    </location>
</feature>
<dbReference type="NCBIfam" id="TIGR00574">
    <property type="entry name" value="dnl1"/>
    <property type="match status" value="1"/>
</dbReference>
<dbReference type="Proteomes" id="UP001363151">
    <property type="component" value="Unassembled WGS sequence"/>
</dbReference>
<keyword evidence="3" id="KW-0227">DNA damage</keyword>
<dbReference type="InterPro" id="IPR012309">
    <property type="entry name" value="DNA_ligase_ATP-dep_C"/>
</dbReference>
<dbReference type="PROSITE" id="PS00333">
    <property type="entry name" value="DNA_LIGASE_A2"/>
    <property type="match status" value="1"/>
</dbReference>
<dbReference type="SUPFAM" id="SSF56091">
    <property type="entry name" value="DNA ligase/mRNA capping enzyme, catalytic domain"/>
    <property type="match status" value="1"/>
</dbReference>
<dbReference type="Gene3D" id="3.30.470.30">
    <property type="entry name" value="DNA ligase/mRNA capping enzyme"/>
    <property type="match status" value="1"/>
</dbReference>
<keyword evidence="8" id="KW-1185">Reference proteome</keyword>